<dbReference type="PANTHER" id="PTHR46796">
    <property type="entry name" value="HTH-TYPE TRANSCRIPTIONAL ACTIVATOR RHAS-RELATED"/>
    <property type="match status" value="1"/>
</dbReference>
<dbReference type="AlphaFoldDB" id="A0A7S7NX87"/>
<dbReference type="InterPro" id="IPR018060">
    <property type="entry name" value="HTH_AraC"/>
</dbReference>
<dbReference type="Proteomes" id="UP000593892">
    <property type="component" value="Chromosome"/>
</dbReference>
<evidence type="ECO:0000256" key="1">
    <source>
        <dbReference type="ARBA" id="ARBA00023015"/>
    </source>
</evidence>
<dbReference type="PANTHER" id="PTHR46796:SF6">
    <property type="entry name" value="ARAC SUBFAMILY"/>
    <property type="match status" value="1"/>
</dbReference>
<accession>A0A7S7NX87</accession>
<dbReference type="RefSeq" id="WP_194453075.1">
    <property type="nucleotide sequence ID" value="NZ_CP063849.1"/>
</dbReference>
<dbReference type="InterPro" id="IPR020449">
    <property type="entry name" value="Tscrpt_reg_AraC-type_HTH"/>
</dbReference>
<dbReference type="InterPro" id="IPR050204">
    <property type="entry name" value="AraC_XylS_family_regulators"/>
</dbReference>
<gene>
    <name evidence="5" type="ORF">IRI77_16160</name>
</gene>
<dbReference type="SMART" id="SM00342">
    <property type="entry name" value="HTH_ARAC"/>
    <property type="match status" value="1"/>
</dbReference>
<dbReference type="GO" id="GO:0003700">
    <property type="term" value="F:DNA-binding transcription factor activity"/>
    <property type="evidence" value="ECO:0007669"/>
    <property type="project" value="InterPro"/>
</dbReference>
<dbReference type="KEGG" id="pfer:IRI77_16160"/>
<dbReference type="InterPro" id="IPR003313">
    <property type="entry name" value="AraC-bd"/>
</dbReference>
<dbReference type="Pfam" id="PF02311">
    <property type="entry name" value="AraC_binding"/>
    <property type="match status" value="1"/>
</dbReference>
<name>A0A7S7NX87_PALFE</name>
<evidence type="ECO:0000256" key="2">
    <source>
        <dbReference type="ARBA" id="ARBA00023125"/>
    </source>
</evidence>
<keyword evidence="1" id="KW-0805">Transcription regulation</keyword>
<keyword evidence="6" id="KW-1185">Reference proteome</keyword>
<dbReference type="GO" id="GO:0043565">
    <property type="term" value="F:sequence-specific DNA binding"/>
    <property type="evidence" value="ECO:0007669"/>
    <property type="project" value="InterPro"/>
</dbReference>
<dbReference type="InterPro" id="IPR009057">
    <property type="entry name" value="Homeodomain-like_sf"/>
</dbReference>
<keyword evidence="2" id="KW-0238">DNA-binding</keyword>
<dbReference type="PROSITE" id="PS01124">
    <property type="entry name" value="HTH_ARAC_FAMILY_2"/>
    <property type="match status" value="1"/>
</dbReference>
<evidence type="ECO:0000259" key="4">
    <source>
        <dbReference type="PROSITE" id="PS01124"/>
    </source>
</evidence>
<dbReference type="SUPFAM" id="SSF46689">
    <property type="entry name" value="Homeodomain-like"/>
    <property type="match status" value="2"/>
</dbReference>
<evidence type="ECO:0000256" key="3">
    <source>
        <dbReference type="ARBA" id="ARBA00023163"/>
    </source>
</evidence>
<dbReference type="EMBL" id="CP063849">
    <property type="protein sequence ID" value="QOY91421.1"/>
    <property type="molecule type" value="Genomic_DNA"/>
</dbReference>
<dbReference type="InterPro" id="IPR037923">
    <property type="entry name" value="HTH-like"/>
</dbReference>
<sequence>MTQIRSYHDWYRDGPLSTAPQLHRTLVPQEDRVFQAGTVQLINASPPAGAVVEPPVPEYALHLLLGSAPLLRVGFNRRPRWVAVSPGALLLAPADTCCEFVAEAPAHVLTVAIPKAVVEEFSDDTGHRVHVRQEESIRDPRLAEVVLTLWQEMSEDAPGQHLFADQALREILAALARRGSRPEPARRGREQLANRTVRRLRDYVESSLAEELDVPVLAQVAGLSPAHFARAFAATVGMTPFRYVMTRRLAHACEMLQRTRRSALDIALDAGFKTPSHFAARFRQEFGVTPRELRAGRRTANVGLEF</sequence>
<evidence type="ECO:0000313" key="6">
    <source>
        <dbReference type="Proteomes" id="UP000593892"/>
    </source>
</evidence>
<proteinExistence type="predicted"/>
<evidence type="ECO:0000313" key="5">
    <source>
        <dbReference type="EMBL" id="QOY91421.1"/>
    </source>
</evidence>
<organism evidence="5 6">
    <name type="scientific">Paludibaculum fermentans</name>
    <dbReference type="NCBI Taxonomy" id="1473598"/>
    <lineage>
        <taxon>Bacteria</taxon>
        <taxon>Pseudomonadati</taxon>
        <taxon>Acidobacteriota</taxon>
        <taxon>Terriglobia</taxon>
        <taxon>Bryobacterales</taxon>
        <taxon>Bryobacteraceae</taxon>
        <taxon>Paludibaculum</taxon>
    </lineage>
</organism>
<protein>
    <submittedName>
        <fullName evidence="5">Helix-turn-helix transcriptional regulator</fullName>
    </submittedName>
</protein>
<dbReference type="Gene3D" id="1.10.10.60">
    <property type="entry name" value="Homeodomain-like"/>
    <property type="match status" value="1"/>
</dbReference>
<reference evidence="5 6" key="1">
    <citation type="submission" date="2020-10" db="EMBL/GenBank/DDBJ databases">
        <title>Complete genome sequence of Paludibaculum fermentans P105T, a facultatively anaerobic acidobacterium capable of dissimilatory Fe(III) reduction.</title>
        <authorList>
            <person name="Dedysh S.N."/>
            <person name="Beletsky A.V."/>
            <person name="Kulichevskaya I.S."/>
            <person name="Mardanov A.V."/>
            <person name="Ravin N.V."/>
        </authorList>
    </citation>
    <scope>NUCLEOTIDE SEQUENCE [LARGE SCALE GENOMIC DNA]</scope>
    <source>
        <strain evidence="5 6">P105</strain>
    </source>
</reference>
<dbReference type="SUPFAM" id="SSF51215">
    <property type="entry name" value="Regulatory protein AraC"/>
    <property type="match status" value="1"/>
</dbReference>
<dbReference type="PRINTS" id="PR00032">
    <property type="entry name" value="HTHARAC"/>
</dbReference>
<dbReference type="Pfam" id="PF12833">
    <property type="entry name" value="HTH_18"/>
    <property type="match status" value="1"/>
</dbReference>
<feature type="domain" description="HTH araC/xylS-type" evidence="4">
    <location>
        <begin position="198"/>
        <end position="296"/>
    </location>
</feature>
<keyword evidence="3" id="KW-0804">Transcription</keyword>